<dbReference type="Gene3D" id="3.30.1050.20">
    <property type="match status" value="1"/>
</dbReference>
<reference evidence="3 4" key="1">
    <citation type="submission" date="2021-03" db="EMBL/GenBank/DDBJ databases">
        <title>Sequencing the genomes of 1000 actinobacteria strains.</title>
        <authorList>
            <person name="Klenk H.-P."/>
        </authorList>
    </citation>
    <scope>NUCLEOTIDE SEQUENCE [LARGE SCALE GENOMIC DNA]</scope>
    <source>
        <strain evidence="3 4">DSM 46670</strain>
    </source>
</reference>
<dbReference type="InterPro" id="IPR024344">
    <property type="entry name" value="MDMPI_metal-binding"/>
</dbReference>
<organism evidence="3 4">
    <name type="scientific">Kibdelosporangium banguiense</name>
    <dbReference type="NCBI Taxonomy" id="1365924"/>
    <lineage>
        <taxon>Bacteria</taxon>
        <taxon>Bacillati</taxon>
        <taxon>Actinomycetota</taxon>
        <taxon>Actinomycetes</taxon>
        <taxon>Pseudonocardiales</taxon>
        <taxon>Pseudonocardiaceae</taxon>
        <taxon>Kibdelosporangium</taxon>
    </lineage>
</organism>
<proteinExistence type="predicted"/>
<dbReference type="SUPFAM" id="SSF55718">
    <property type="entry name" value="SCP-like"/>
    <property type="match status" value="1"/>
</dbReference>
<gene>
    <name evidence="3" type="ORF">JOF56_004993</name>
</gene>
<keyword evidence="3" id="KW-0413">Isomerase</keyword>
<dbReference type="Pfam" id="PF11716">
    <property type="entry name" value="MDMPI_N"/>
    <property type="match status" value="1"/>
</dbReference>
<dbReference type="InterPro" id="IPR017517">
    <property type="entry name" value="Maleyloyr_isom"/>
</dbReference>
<sequence length="266" mass="29243">MTGPRVSQHTATPHDSLPEPRSDLSAREYAELGIFAAQQVTMRLTELVEGFDDIAMKRPSLLPGWSRGHVVTHLARNADALVNLLTWARTGVEHPMYTSRADRDADIEEGSYRMASLLREGLDAAVSRFFEAVTHMDDIAWAKQVMLANGRQIDACVVPWMRWQETAVHMIDLDAGVGFVNLPDGHVELLLDMVVREFSKRPDVPPVRLRVDLPDGRQRDWELAGNLLGKDSTGVGGPAPAVLAWLIGRGDGSGLAGELPSLPAWL</sequence>
<feature type="compositionally biased region" description="Polar residues" evidence="1">
    <location>
        <begin position="1"/>
        <end position="13"/>
    </location>
</feature>
<evidence type="ECO:0000259" key="2">
    <source>
        <dbReference type="Pfam" id="PF11716"/>
    </source>
</evidence>
<dbReference type="Proteomes" id="UP001519332">
    <property type="component" value="Unassembled WGS sequence"/>
</dbReference>
<dbReference type="EC" id="5.2.1.4" evidence="3"/>
<evidence type="ECO:0000256" key="1">
    <source>
        <dbReference type="SAM" id="MobiDB-lite"/>
    </source>
</evidence>
<evidence type="ECO:0000313" key="4">
    <source>
        <dbReference type="Proteomes" id="UP001519332"/>
    </source>
</evidence>
<dbReference type="InterPro" id="IPR034660">
    <property type="entry name" value="DinB/YfiT-like"/>
</dbReference>
<evidence type="ECO:0000313" key="3">
    <source>
        <dbReference type="EMBL" id="MBP2324608.1"/>
    </source>
</evidence>
<feature type="domain" description="Mycothiol-dependent maleylpyruvate isomerase metal-binding" evidence="2">
    <location>
        <begin position="39"/>
        <end position="173"/>
    </location>
</feature>
<dbReference type="SUPFAM" id="SSF109854">
    <property type="entry name" value="DinB/YfiT-like putative metalloenzymes"/>
    <property type="match status" value="1"/>
</dbReference>
<feature type="region of interest" description="Disordered" evidence="1">
    <location>
        <begin position="1"/>
        <end position="21"/>
    </location>
</feature>
<protein>
    <submittedName>
        <fullName evidence="3">Maleylpyruvate isomerase</fullName>
        <ecNumber evidence="3">5.2.1.4</ecNumber>
    </submittedName>
</protein>
<keyword evidence="4" id="KW-1185">Reference proteome</keyword>
<name>A0ABS4TL24_9PSEU</name>
<comment type="caution">
    <text evidence="3">The sequence shown here is derived from an EMBL/GenBank/DDBJ whole genome shotgun (WGS) entry which is preliminary data.</text>
</comment>
<dbReference type="Gene3D" id="1.20.120.450">
    <property type="entry name" value="dinb family like domain"/>
    <property type="match status" value="1"/>
</dbReference>
<dbReference type="InterPro" id="IPR036527">
    <property type="entry name" value="SCP2_sterol-bd_dom_sf"/>
</dbReference>
<dbReference type="NCBIfam" id="TIGR03083">
    <property type="entry name" value="maleylpyruvate isomerase family mycothiol-dependent enzyme"/>
    <property type="match status" value="1"/>
</dbReference>
<dbReference type="GO" id="GO:0050077">
    <property type="term" value="F:maleylpyruvate isomerase activity"/>
    <property type="evidence" value="ECO:0007669"/>
    <property type="project" value="UniProtKB-EC"/>
</dbReference>
<dbReference type="EMBL" id="JAGINW010000001">
    <property type="protein sequence ID" value="MBP2324608.1"/>
    <property type="molecule type" value="Genomic_DNA"/>
</dbReference>
<accession>A0ABS4TL24</accession>